<dbReference type="KEGG" id="harc:HARCEL1_06420"/>
<evidence type="ECO:0000313" key="3">
    <source>
        <dbReference type="Proteomes" id="UP000244727"/>
    </source>
</evidence>
<gene>
    <name evidence="2" type="ORF">HARCEL1_06420</name>
</gene>
<dbReference type="EMBL" id="CP028858">
    <property type="protein sequence ID" value="AWB27361.1"/>
    <property type="molecule type" value="Genomic_DNA"/>
</dbReference>
<dbReference type="GeneID" id="36512125"/>
<dbReference type="GO" id="GO:0004177">
    <property type="term" value="F:aminopeptidase activity"/>
    <property type="evidence" value="ECO:0007669"/>
    <property type="project" value="UniProtKB-KW"/>
</dbReference>
<dbReference type="PANTHER" id="PTHR34448:SF1">
    <property type="entry name" value="BLL6088 PROTEIN"/>
    <property type="match status" value="1"/>
</dbReference>
<dbReference type="PANTHER" id="PTHR34448">
    <property type="entry name" value="AMINOPEPTIDASE"/>
    <property type="match status" value="1"/>
</dbReference>
<sequence>MDTVDERLRGPARTAIDQCMGLASDESCLIVTDDERQAIGAALRAAAAERTDAASMLTYTPGDQHGEEPPAPVGAAMADADVVLAPTTKSISHTRAREAACEAGARIATLPGITEPVFETGLDADYEAIASTSDRVYDAVSGAEQIQITTPRGTDVTVRPGDRAWHRDTGIVHGPGDFSNLPAGEVFVSPLHVEGRIVVDGTMMPHGAIDGTLSIDVTAGTVTYVDDDALRAELDAAAETSGDGAYNLAEFGIGTNTAVADLVGSVLLDEKAAGTVHFAIGDDASIGGTTEASIHLDGVVRDPTVTVDGAPLDLPVAE</sequence>
<dbReference type="RefSeq" id="WP_108381730.1">
    <property type="nucleotide sequence ID" value="NZ_CP028858.1"/>
</dbReference>
<protein>
    <submittedName>
        <fullName evidence="2">Aminopeptidase</fullName>
    </submittedName>
</protein>
<dbReference type="Pfam" id="PF26233">
    <property type="entry name" value="NicX"/>
    <property type="match status" value="1"/>
</dbReference>
<dbReference type="AlphaFoldDB" id="A0A2R4X0R3"/>
<dbReference type="InterPro" id="IPR052170">
    <property type="entry name" value="M29_Exopeptidase"/>
</dbReference>
<keyword evidence="1" id="KW-0479">Metal-binding</keyword>
<dbReference type="Proteomes" id="UP000244727">
    <property type="component" value="Chromosome"/>
</dbReference>
<evidence type="ECO:0000256" key="1">
    <source>
        <dbReference type="ARBA" id="ARBA00022723"/>
    </source>
</evidence>
<dbReference type="GO" id="GO:0046872">
    <property type="term" value="F:metal ion binding"/>
    <property type="evidence" value="ECO:0007669"/>
    <property type="project" value="UniProtKB-KW"/>
</dbReference>
<dbReference type="SUPFAM" id="SSF144052">
    <property type="entry name" value="Thermophilic metalloprotease-like"/>
    <property type="match status" value="1"/>
</dbReference>
<name>A0A2R4X0R3_9EURY</name>
<reference evidence="2 3" key="1">
    <citation type="submission" date="2018-04" db="EMBL/GenBank/DDBJ databases">
        <title>Halococcoides cellulosivorans gen. nov., sp. nov., an extremely halophilic cellulose-utilizing haloarchaeon from hypersaline lakes.</title>
        <authorList>
            <person name="Sorokin D.Y."/>
            <person name="Toshchakov S.V."/>
            <person name="Samarov N.I."/>
            <person name="Korzhenkov A."/>
            <person name="Kublanov I.V."/>
        </authorList>
    </citation>
    <scope>NUCLEOTIDE SEQUENCE [LARGE SCALE GENOMIC DNA]</scope>
    <source>
        <strain evidence="2 3">HArcel1</strain>
    </source>
</reference>
<keyword evidence="2" id="KW-0031">Aminopeptidase</keyword>
<evidence type="ECO:0000313" key="2">
    <source>
        <dbReference type="EMBL" id="AWB27361.1"/>
    </source>
</evidence>
<dbReference type="InterPro" id="IPR058739">
    <property type="entry name" value="NicX"/>
</dbReference>
<keyword evidence="2" id="KW-0645">Protease</keyword>
<proteinExistence type="predicted"/>
<dbReference type="GO" id="GO:0006508">
    <property type="term" value="P:proteolysis"/>
    <property type="evidence" value="ECO:0007669"/>
    <property type="project" value="InterPro"/>
</dbReference>
<accession>A0A2R4X0R3</accession>
<keyword evidence="2" id="KW-0378">Hydrolase</keyword>
<organism evidence="2 3">
    <name type="scientific">Halococcoides cellulosivorans</name>
    <dbReference type="NCBI Taxonomy" id="1679096"/>
    <lineage>
        <taxon>Archaea</taxon>
        <taxon>Methanobacteriati</taxon>
        <taxon>Methanobacteriota</taxon>
        <taxon>Stenosarchaea group</taxon>
        <taxon>Halobacteria</taxon>
        <taxon>Halobacteriales</taxon>
        <taxon>Haloarculaceae</taxon>
        <taxon>Halococcoides</taxon>
    </lineage>
</organism>
<keyword evidence="3" id="KW-1185">Reference proteome</keyword>